<evidence type="ECO:0000256" key="4">
    <source>
        <dbReference type="ARBA" id="ARBA00022692"/>
    </source>
</evidence>
<evidence type="ECO:0000256" key="10">
    <source>
        <dbReference type="SAM" id="Phobius"/>
    </source>
</evidence>
<keyword evidence="3" id="KW-1003">Cell membrane</keyword>
<dbReference type="Proteomes" id="UP000295627">
    <property type="component" value="Unassembled WGS sequence"/>
</dbReference>
<comment type="similarity">
    <text evidence="2">Belongs to the EccB family.</text>
</comment>
<dbReference type="AlphaFoldDB" id="A0A4R5P5K8"/>
<reference evidence="11 12" key="1">
    <citation type="journal article" date="2019" name="Sci. Rep.">
        <title>Extended insight into the Mycobacterium chelonae-abscessus complex through whole genome sequencing of Mycobacterium salmoniphilum outbreak and Mycobacterium salmoniphilum-like strains.</title>
        <authorList>
            <person name="Behra P.R.K."/>
            <person name="Das S."/>
            <person name="Pettersson B.M.F."/>
            <person name="Shirreff L."/>
            <person name="DuCote T."/>
            <person name="Jacobsson K.G."/>
            <person name="Ennis D.G."/>
            <person name="Kirsebom L.A."/>
        </authorList>
    </citation>
    <scope>NUCLEOTIDE SEQUENCE [LARGE SCALE GENOMIC DNA]</scope>
    <source>
        <strain evidence="11 12">DSM 45524</strain>
    </source>
</reference>
<evidence type="ECO:0000256" key="9">
    <source>
        <dbReference type="ARBA" id="ARBA00023136"/>
    </source>
</evidence>
<dbReference type="PANTHER" id="PTHR40765:SF2">
    <property type="entry name" value="ESX-2 SECRETION SYSTEM ATPASE ECCB2"/>
    <property type="match status" value="1"/>
</dbReference>
<evidence type="ECO:0000256" key="7">
    <source>
        <dbReference type="ARBA" id="ARBA00022840"/>
    </source>
</evidence>
<dbReference type="GO" id="GO:0005576">
    <property type="term" value="C:extracellular region"/>
    <property type="evidence" value="ECO:0007669"/>
    <property type="project" value="TreeGrafter"/>
</dbReference>
<feature type="transmembrane region" description="Helical" evidence="10">
    <location>
        <begin position="39"/>
        <end position="64"/>
    </location>
</feature>
<keyword evidence="7" id="KW-0067">ATP-binding</keyword>
<dbReference type="InterPro" id="IPR044857">
    <property type="entry name" value="T7SS_EccB_R1"/>
</dbReference>
<accession>A0A4R5P5K8</accession>
<proteinExistence type="inferred from homology"/>
<organism evidence="11 12">
    <name type="scientific">Mycobacteroides franklinii</name>
    <dbReference type="NCBI Taxonomy" id="948102"/>
    <lineage>
        <taxon>Bacteria</taxon>
        <taxon>Bacillati</taxon>
        <taxon>Actinomycetota</taxon>
        <taxon>Actinomycetes</taxon>
        <taxon>Mycobacteriales</taxon>
        <taxon>Mycobacteriaceae</taxon>
        <taxon>Mycobacteroides</taxon>
    </lineage>
</organism>
<sequence>MPLNYASSEQASAWRFMKHRTETAVARHTVTLRHDPSKAYVASLAVGLVIAIILVGGTMIVKWIRPASRIGTSKIVAAKSSSALYVRVGDDNPVIHPVLNLASARIIAGSADNPTQVPLTEISSLPQGPTMGIPGAPQDLTVRSPLTVGWGLCDRLGSTAARVQPRTTVLAGTPELGDWTTMLANPEAALMHYEGRTYLVTDGHRSELDRSNRALTLALGISASAVSTPMSRALYDALPPTPPLTVPTIPNMGAPIVAYPTPMPLTAGTVLTTTGAAGDKQYFLVLDRGVQQIPPTVAAMLRNTSTSALAPVNVPPAAISAMPATPTFNLSYYPVQPVRVVNQESSPFTCVVWRKDSADPAARIEVLSGRRLPIPLGGERRVIDLAAKGPDIADSVYLAPDSANFVQLTGNEPSSDRAESLWWITDTGVRHGIATIGQADQQTRSALGLSGRPTPAPWVVLRWLPAGLTLSNAAAWQIQDAAKQPGA</sequence>
<keyword evidence="5" id="KW-0547">Nucleotide-binding</keyword>
<comment type="caution">
    <text evidence="11">The sequence shown here is derived from an EMBL/GenBank/DDBJ whole genome shotgun (WGS) entry which is preliminary data.</text>
</comment>
<keyword evidence="8 10" id="KW-1133">Transmembrane helix</keyword>
<comment type="subcellular location">
    <subcellularLocation>
        <location evidence="1">Cell membrane</location>
        <topology evidence="1">Single-pass membrane protein</topology>
    </subcellularLocation>
</comment>
<keyword evidence="6" id="KW-0378">Hydrolase</keyword>
<evidence type="ECO:0000256" key="3">
    <source>
        <dbReference type="ARBA" id="ARBA00022475"/>
    </source>
</evidence>
<evidence type="ECO:0000256" key="1">
    <source>
        <dbReference type="ARBA" id="ARBA00004162"/>
    </source>
</evidence>
<evidence type="ECO:0000313" key="12">
    <source>
        <dbReference type="Proteomes" id="UP000295627"/>
    </source>
</evidence>
<dbReference type="Gene3D" id="3.30.2390.20">
    <property type="entry name" value="Type VII secretion system EccB, repeat 1 domain"/>
    <property type="match status" value="1"/>
</dbReference>
<dbReference type="GO" id="GO:0005886">
    <property type="term" value="C:plasma membrane"/>
    <property type="evidence" value="ECO:0007669"/>
    <property type="project" value="UniProtKB-SubCell"/>
</dbReference>
<evidence type="ECO:0000256" key="5">
    <source>
        <dbReference type="ARBA" id="ARBA00022741"/>
    </source>
</evidence>
<evidence type="ECO:0000256" key="6">
    <source>
        <dbReference type="ARBA" id="ARBA00022801"/>
    </source>
</evidence>
<protein>
    <submittedName>
        <fullName evidence="11">Type VII secretion protein EccB</fullName>
    </submittedName>
</protein>
<dbReference type="EMBL" id="RXLR01000024">
    <property type="protein sequence ID" value="TDH17935.1"/>
    <property type="molecule type" value="Genomic_DNA"/>
</dbReference>
<dbReference type="InterPro" id="IPR007795">
    <property type="entry name" value="T7SS_EccB"/>
</dbReference>
<dbReference type="PANTHER" id="PTHR40765">
    <property type="entry name" value="ESX-2 SECRETION SYSTEM ATPASE ECCB2"/>
    <property type="match status" value="1"/>
</dbReference>
<dbReference type="GO" id="GO:0016787">
    <property type="term" value="F:hydrolase activity"/>
    <property type="evidence" value="ECO:0007669"/>
    <property type="project" value="UniProtKB-KW"/>
</dbReference>
<dbReference type="Gene3D" id="2.40.50.910">
    <property type="entry name" value="Type VII secretion system EccB, repeat 3 domain"/>
    <property type="match status" value="1"/>
</dbReference>
<keyword evidence="9 10" id="KW-0472">Membrane</keyword>
<name>A0A4R5P5K8_9MYCO</name>
<dbReference type="NCBIfam" id="TIGR03919">
    <property type="entry name" value="T7SS_EccB"/>
    <property type="match status" value="1"/>
</dbReference>
<dbReference type="Pfam" id="PF05108">
    <property type="entry name" value="T7SS_ESX1_EccB"/>
    <property type="match status" value="1"/>
</dbReference>
<dbReference type="GO" id="GO:0005524">
    <property type="term" value="F:ATP binding"/>
    <property type="evidence" value="ECO:0007669"/>
    <property type="project" value="UniProtKB-KW"/>
</dbReference>
<keyword evidence="4 10" id="KW-0812">Transmembrane</keyword>
<evidence type="ECO:0000313" key="11">
    <source>
        <dbReference type="EMBL" id="TDH17935.1"/>
    </source>
</evidence>
<gene>
    <name evidence="11" type="primary">eccB</name>
    <name evidence="11" type="ORF">EJ571_24705</name>
</gene>
<evidence type="ECO:0000256" key="8">
    <source>
        <dbReference type="ARBA" id="ARBA00022989"/>
    </source>
</evidence>
<evidence type="ECO:0000256" key="2">
    <source>
        <dbReference type="ARBA" id="ARBA00008149"/>
    </source>
</evidence>
<dbReference type="InterPro" id="IPR042485">
    <property type="entry name" value="T7SS_EccB_R3"/>
</dbReference>
<dbReference type="RefSeq" id="WP_078335926.1">
    <property type="nucleotide sequence ID" value="NZ_MAFQ01000014.1"/>
</dbReference>